<protein>
    <submittedName>
        <fullName evidence="1">Iron-sulfur cluster biosynthesis family protein</fullName>
    </submittedName>
</protein>
<evidence type="ECO:0000313" key="1">
    <source>
        <dbReference type="EMBL" id="ANB60957.1"/>
    </source>
</evidence>
<dbReference type="KEGG" id="aamy:GFC30_1943"/>
<dbReference type="Proteomes" id="UP000076865">
    <property type="component" value="Chromosome"/>
</dbReference>
<dbReference type="InterPro" id="IPR035903">
    <property type="entry name" value="HesB-like_dom_sf"/>
</dbReference>
<reference evidence="1 2" key="1">
    <citation type="journal article" date="2006" name="Syst. Appl. Microbiol.">
        <title>Anoxybacillus amylolyticus sp. nov., a thermophilic amylase producing bacterium isolated from Mount Rittmann (Antarctica).</title>
        <authorList>
            <person name="Poli A."/>
            <person name="Esposito E."/>
            <person name="Lama L."/>
            <person name="Orlando P."/>
            <person name="Nicolaus G."/>
            <person name="de Appolonia F."/>
            <person name="Gambacorta A."/>
            <person name="Nicolaus B."/>
        </authorList>
    </citation>
    <scope>NUCLEOTIDE SEQUENCE [LARGE SCALE GENOMIC DNA]</scope>
    <source>
        <strain evidence="1 2">DSM 15939</strain>
    </source>
</reference>
<proteinExistence type="predicted"/>
<dbReference type="RefSeq" id="WP_066324755.1">
    <property type="nucleotide sequence ID" value="NZ_CP015438.1"/>
</dbReference>
<dbReference type="SUPFAM" id="SSF89360">
    <property type="entry name" value="HesB-like domain"/>
    <property type="match status" value="1"/>
</dbReference>
<dbReference type="EMBL" id="CP015438">
    <property type="protein sequence ID" value="ANB60957.1"/>
    <property type="molecule type" value="Genomic_DNA"/>
</dbReference>
<dbReference type="OrthoDB" id="2355011at2"/>
<organism evidence="1 2">
    <name type="scientific">Anoxybacteroides amylolyticum</name>
    <dbReference type="NCBI Taxonomy" id="294699"/>
    <lineage>
        <taxon>Bacteria</taxon>
        <taxon>Bacillati</taxon>
        <taxon>Bacillota</taxon>
        <taxon>Bacilli</taxon>
        <taxon>Bacillales</taxon>
        <taxon>Anoxybacillaceae</taxon>
        <taxon>Anoxybacteroides</taxon>
    </lineage>
</organism>
<accession>A0A160F3N1</accession>
<dbReference type="Gene3D" id="2.60.300.12">
    <property type="entry name" value="HesB-like domain"/>
    <property type="match status" value="1"/>
</dbReference>
<dbReference type="PATRIC" id="fig|294699.3.peg.1992"/>
<keyword evidence="2" id="KW-1185">Reference proteome</keyword>
<evidence type="ECO:0000313" key="2">
    <source>
        <dbReference type="Proteomes" id="UP000076865"/>
    </source>
</evidence>
<dbReference type="AlphaFoldDB" id="A0A160F3N1"/>
<gene>
    <name evidence="1" type="ORF">GFC30_1943</name>
</gene>
<name>A0A160F3N1_9BACL</name>
<sequence length="85" mass="9182">MIITNEAKEALKEILKEYGKTGIRFSAADNTPVALSLDAPEATDRVEIINGIQVAMDEQALVLLEQVTLDVEETEEGLQLVLVGG</sequence>